<feature type="transmembrane region" description="Helical" evidence="2">
    <location>
        <begin position="353"/>
        <end position="372"/>
    </location>
</feature>
<dbReference type="EMBL" id="JAVHJM010000007">
    <property type="protein sequence ID" value="KAK6510912.1"/>
    <property type="molecule type" value="Genomic_DNA"/>
</dbReference>
<proteinExistence type="predicted"/>
<feature type="region of interest" description="Disordered" evidence="1">
    <location>
        <begin position="1"/>
        <end position="55"/>
    </location>
</feature>
<evidence type="ECO:0000313" key="4">
    <source>
        <dbReference type="Proteomes" id="UP001307849"/>
    </source>
</evidence>
<dbReference type="Proteomes" id="UP001307849">
    <property type="component" value="Unassembled WGS sequence"/>
</dbReference>
<evidence type="ECO:0000313" key="3">
    <source>
        <dbReference type="EMBL" id="KAK6510912.1"/>
    </source>
</evidence>
<dbReference type="PANTHER" id="PTHR33927">
    <property type="entry name" value="TRANSMEMBRANE PROTEIN"/>
    <property type="match status" value="1"/>
</dbReference>
<gene>
    <name evidence="3" type="ORF">TWF506_010000</name>
</gene>
<keyword evidence="4" id="KW-1185">Reference proteome</keyword>
<sequence length="618" mass="69478">MEANNAEKVTTVSPVEPSASPAHPPPCILSPSHGLHLPAHSPNRSRHHPYQHQLSSVSTNSSFSFSSSSSPSSASFYISSSSKSLASSKASGSSSYTDSPSSHTREETLLFHLWRRARKAMATIHHYIRDDKGAFMYPAAYEVANPLEYEHRRYWTRSIFARDPVLSYDVEKGGALYPGPLPERESYVWPKIRHGFFSAYRRLFSLIFLGNLAGLLYVVFSFGGPGRLAHLSTAVSANLLVTVLIRQDFIVNAIFAVFALTPQWFPLRIRRWVAKVYEYGGVHSGAAIAATMWYIFLTVEITRTYARALHNGAPASHMLPLLLLTWIPLLILLLILIFTIPELRRRFHDQFEASHRFGGWLAIIIIWVQAVVMADSIRGEKSLGRTLAENPSFWFLIIISVCIVYPWLRLRKVIVRPQRLSQHATRLWFDTVKVGFCQGFAVSDRPLFEWHTFASLPEPDFKSCSLLVSNAGDWTKKQINQGPHKLWIRGIPRTGVLRIAPIFKSVIMVATGSGIGPQLSFLLGCGNSLKCRLLWSTRSPRETYGREIMDLVNKVDSQAVIIDTKKTGRPDIVQIAYELYKNENAEAVFIISNQKITRSTVYALESRGIPAYGPVFDS</sequence>
<dbReference type="Gene3D" id="3.40.50.80">
    <property type="entry name" value="Nucleotide-binding domain of ferredoxin-NADP reductase (FNR) module"/>
    <property type="match status" value="1"/>
</dbReference>
<feature type="transmembrane region" description="Helical" evidence="2">
    <location>
        <begin position="392"/>
        <end position="410"/>
    </location>
</feature>
<feature type="transmembrane region" description="Helical" evidence="2">
    <location>
        <begin position="249"/>
        <end position="267"/>
    </location>
</feature>
<dbReference type="InterPro" id="IPR052979">
    <property type="entry name" value="Adenylate-forming_domain"/>
</dbReference>
<feature type="transmembrane region" description="Helical" evidence="2">
    <location>
        <begin position="203"/>
        <end position="223"/>
    </location>
</feature>
<dbReference type="SUPFAM" id="SSF52343">
    <property type="entry name" value="Ferredoxin reductase-like, C-terminal NADP-linked domain"/>
    <property type="match status" value="1"/>
</dbReference>
<keyword evidence="2" id="KW-0812">Transmembrane</keyword>
<keyword evidence="2" id="KW-0472">Membrane</keyword>
<comment type="caution">
    <text evidence="3">The sequence shown here is derived from an EMBL/GenBank/DDBJ whole genome shotgun (WGS) entry which is preliminary data.</text>
</comment>
<feature type="transmembrane region" description="Helical" evidence="2">
    <location>
        <begin position="279"/>
        <end position="297"/>
    </location>
</feature>
<feature type="transmembrane region" description="Helical" evidence="2">
    <location>
        <begin position="317"/>
        <end position="341"/>
    </location>
</feature>
<protein>
    <recommendedName>
        <fullName evidence="5">Nonribosomal peptide synthetase 12</fullName>
    </recommendedName>
</protein>
<accession>A0AAN8RQP7</accession>
<organism evidence="3 4">
    <name type="scientific">Arthrobotrys conoides</name>
    <dbReference type="NCBI Taxonomy" id="74498"/>
    <lineage>
        <taxon>Eukaryota</taxon>
        <taxon>Fungi</taxon>
        <taxon>Dikarya</taxon>
        <taxon>Ascomycota</taxon>
        <taxon>Pezizomycotina</taxon>
        <taxon>Orbiliomycetes</taxon>
        <taxon>Orbiliales</taxon>
        <taxon>Orbiliaceae</taxon>
        <taxon>Arthrobotrys</taxon>
    </lineage>
</organism>
<reference evidence="3 4" key="1">
    <citation type="submission" date="2019-10" db="EMBL/GenBank/DDBJ databases">
        <authorList>
            <person name="Palmer J.M."/>
        </authorList>
    </citation>
    <scope>NUCLEOTIDE SEQUENCE [LARGE SCALE GENOMIC DNA]</scope>
    <source>
        <strain evidence="3 4">TWF506</strain>
    </source>
</reference>
<evidence type="ECO:0000256" key="2">
    <source>
        <dbReference type="SAM" id="Phobius"/>
    </source>
</evidence>
<evidence type="ECO:0008006" key="5">
    <source>
        <dbReference type="Google" id="ProtNLM"/>
    </source>
</evidence>
<dbReference type="InterPro" id="IPR039261">
    <property type="entry name" value="FNR_nucleotide-bd"/>
</dbReference>
<evidence type="ECO:0000256" key="1">
    <source>
        <dbReference type="SAM" id="MobiDB-lite"/>
    </source>
</evidence>
<name>A0AAN8RQP7_9PEZI</name>
<dbReference type="PANTHER" id="PTHR33927:SF5">
    <property type="entry name" value="ENZYME, PUTATIVE (AFU_ORTHOLOGUE AFUA_8G01222)-RELATED"/>
    <property type="match status" value="1"/>
</dbReference>
<dbReference type="AlphaFoldDB" id="A0AAN8RQP7"/>
<keyword evidence="2" id="KW-1133">Transmembrane helix</keyword>